<evidence type="ECO:0000313" key="4">
    <source>
        <dbReference type="Proteomes" id="UP001279410"/>
    </source>
</evidence>
<feature type="region of interest" description="Disordered" evidence="1">
    <location>
        <begin position="224"/>
        <end position="243"/>
    </location>
</feature>
<evidence type="ECO:0000259" key="2">
    <source>
        <dbReference type="Pfam" id="PF15082"/>
    </source>
</evidence>
<dbReference type="Pfam" id="PF15082">
    <property type="entry name" value="DUF4549"/>
    <property type="match status" value="1"/>
</dbReference>
<feature type="compositionally biased region" description="Low complexity" evidence="1">
    <location>
        <begin position="427"/>
        <end position="437"/>
    </location>
</feature>
<dbReference type="PANTHER" id="PTHR33331">
    <property type="entry name" value="COILED-COIL DOMAIN-CONTAINING PROTEIN 162"/>
    <property type="match status" value="1"/>
</dbReference>
<dbReference type="InterPro" id="IPR040401">
    <property type="entry name" value="CCDC162"/>
</dbReference>
<evidence type="ECO:0000313" key="3">
    <source>
        <dbReference type="EMBL" id="GLD47790.1"/>
    </source>
</evidence>
<reference evidence="3" key="1">
    <citation type="submission" date="2022-08" db="EMBL/GenBank/DDBJ databases">
        <title>Genome sequencing of akame (Lates japonicus).</title>
        <authorList>
            <person name="Hashiguchi Y."/>
            <person name="Takahashi H."/>
        </authorList>
    </citation>
    <scope>NUCLEOTIDE SEQUENCE</scope>
    <source>
        <strain evidence="3">Kochi</strain>
    </source>
</reference>
<feature type="region of interest" description="Disordered" evidence="1">
    <location>
        <begin position="1074"/>
        <end position="1096"/>
    </location>
</feature>
<organism evidence="3 4">
    <name type="scientific">Lates japonicus</name>
    <name type="common">Japanese lates</name>
    <dbReference type="NCBI Taxonomy" id="270547"/>
    <lineage>
        <taxon>Eukaryota</taxon>
        <taxon>Metazoa</taxon>
        <taxon>Chordata</taxon>
        <taxon>Craniata</taxon>
        <taxon>Vertebrata</taxon>
        <taxon>Euteleostomi</taxon>
        <taxon>Actinopterygii</taxon>
        <taxon>Neopterygii</taxon>
        <taxon>Teleostei</taxon>
        <taxon>Neoteleostei</taxon>
        <taxon>Acanthomorphata</taxon>
        <taxon>Carangaria</taxon>
        <taxon>Carangaria incertae sedis</taxon>
        <taxon>Centropomidae</taxon>
        <taxon>Lates</taxon>
    </lineage>
</organism>
<gene>
    <name evidence="3" type="ORF">AKAME5_000188500</name>
</gene>
<evidence type="ECO:0000256" key="1">
    <source>
        <dbReference type="SAM" id="MobiDB-lite"/>
    </source>
</evidence>
<sequence length="1313" mass="149713">MYRVSSSVRVEQVEAELSQQLSALRAEIEENGFRLRAGTSKSYSSVPPPKDISFFRVEREHALRRGLQVAEALPVQSQADVMQRELESCLSLEYTPDSLPPLLHQFYTDRSYHLAQIKYLLMLRWRRFCRHTSVIEKLYPHYKDQVSYLTSEYEDAVQRSRRLSASREKILTGRGNLTNLLTQDDVVIYLRWLVCHLHSVQTIQNFLRVLHYIPACERKDKEFQSTKEEKTLHHTQPADGVSGQAENVPLHSAHLDEFLPELQSLITYFHLSYDTRKLRTTADEMELFSMVWREFRLIFRQQEQMKTFPQYDGTEVKESQWGRKSASMALRKEANWIPFIQVKPRRDPWQQKLVTKLKEKKSVDELLRMHCSFLQVPDLLHVAAALKDHAAHVGDSHSSSTSSVSHSNKTKRQKISEIWTSIYNAASSTQETQSHSSTSRDRGGNDRRSLKSPRSANESLQLLSLDDSSEEGVSDPIVTRGAYLSLIYLRHLKLRELQRVSLGMLNYLRSVERTLTFDLAGLQLEEGELCRTAEETGWMNAARGGRGEAGGLSSLQHAHNTPVDYKVCCSEFMEFAEVENLHDFYSAEEGFVHTQDQRGFYIVYDAALKDLDELESELLLVGSHFIQRNRTEKMGKAEEAFTSTSTADVHSWAGADVDRVAVLLDLWTCETEFLENKVQLLNCYCEVYQHAAGTEERFALAHVITDIMHGRPRLDLDQDYFVQAYRAEIDCLRSHQQLIKNILDNQIEKQRQYLQRIWRDDRKGSTHDYGLPLNYIPKHVVSLGGSSPALMNVFLLEVHPSLCLASAVYHSLIQAHTELCQLHRATSVSDKLVLQQKLLQQALQSWNNLASSGASYSSQIQKDLFSDVFFEDPVLVQKVGLSLVNFTEEKDMKQGRKKQSYAVETFSKLLELVTIRHRLLESASETAHLTQLYRNVASELGFDEFHLYLRLVQFEVAEQKDQTEQRPVFITAILEDDTSVDRFTPSHLPLSIQELDENQIGRFSFSSEEAVIHLMNSQSIENLQVTLACQVTQKNALISAVKVACLCYWAESMTSSDESEEVLKSATRFDSKLGGNTDNLQKKSNSLCSEGSTRTPPTAKERLMEAFVSIQLEKVGLRDEMLNSFMKKKQAVGGLIKTPEEAVKIKRSLIIDFLKKFSTQISQYCVRAQIVAYYYSLSSLLDDIPSIRQSHFTTKRASEPKVVLDSGVDLCPDPSTSQHCLQQLLSADGKTLVNLWVIPHFSEVLHMFKTLEVSTCATALHHTLQIVSALHDIIYYLVSFSRLGNTENSCSWRRDQEAPASHLVADWGGTEGI</sequence>
<dbReference type="EMBL" id="BRZM01000004">
    <property type="protein sequence ID" value="GLD47790.1"/>
    <property type="molecule type" value="Genomic_DNA"/>
</dbReference>
<protein>
    <recommendedName>
        <fullName evidence="2">DUF4549 domain-containing protein</fullName>
    </recommendedName>
</protein>
<accession>A0AAD3QY21</accession>
<comment type="caution">
    <text evidence="3">The sequence shown here is derived from an EMBL/GenBank/DDBJ whole genome shotgun (WGS) entry which is preliminary data.</text>
</comment>
<dbReference type="PANTHER" id="PTHR33331:SF13">
    <property type="entry name" value="COILED-COIL DOMAIN CONTAINING 162"/>
    <property type="match status" value="1"/>
</dbReference>
<feature type="region of interest" description="Disordered" evidence="1">
    <location>
        <begin position="393"/>
        <end position="412"/>
    </location>
</feature>
<feature type="non-terminal residue" evidence="3">
    <location>
        <position position="1313"/>
    </location>
</feature>
<feature type="compositionally biased region" description="Low complexity" evidence="1">
    <location>
        <begin position="396"/>
        <end position="407"/>
    </location>
</feature>
<proteinExistence type="predicted"/>
<name>A0AAD3QY21_LATJO</name>
<dbReference type="InterPro" id="IPR029376">
    <property type="entry name" value="DUF4549"/>
</dbReference>
<dbReference type="Proteomes" id="UP001279410">
    <property type="component" value="Unassembled WGS sequence"/>
</dbReference>
<feature type="domain" description="DUF4549" evidence="2">
    <location>
        <begin position="2"/>
        <end position="143"/>
    </location>
</feature>
<feature type="compositionally biased region" description="Basic and acidic residues" evidence="1">
    <location>
        <begin position="438"/>
        <end position="449"/>
    </location>
</feature>
<keyword evidence="4" id="KW-1185">Reference proteome</keyword>
<feature type="region of interest" description="Disordered" evidence="1">
    <location>
        <begin position="427"/>
        <end position="463"/>
    </location>
</feature>